<dbReference type="InterPro" id="IPR006527">
    <property type="entry name" value="F-box-assoc_dom_typ1"/>
</dbReference>
<comment type="caution">
    <text evidence="3">The sequence shown here is derived from an EMBL/GenBank/DDBJ whole genome shotgun (WGS) entry which is preliminary data.</text>
</comment>
<name>A0ABR0VPY8_REHGL</name>
<sequence>MECQRSVSRRSAEIIAGNEDLLMEIILLLPAKPLIKSQLVCKHWLSIISTPSFSHRHTRLFRRRPKPQQSFILRTIQSQFFYFSPICKVFHPFPFSSPYTRILQSCNGLLLIESRNSKYGQKYYCVYNPITKKSRIVWIERSDKNKKRYISGVSLAFDPKRSIHYKIVCVMATELFQPDYFVDVYDSESHEWTSFGTPFPSDINTIFTNAIYWNNRVYWIRPTSKSFYLDLQTGNVGSAPDIRTPSRKHGEINKNYVMESNDHIHYVSIYLRPHMKYLLVFELLDDNSGWFELYRVNLNPISAAFPEMNVQVGVLGIVRGETEEESSVLLHVPGKVILYKFCDCSFEVVLDLTKSEIYKEDQLQFSRYDVYQFIESLAPV</sequence>
<accession>A0ABR0VPY8</accession>
<dbReference type="Proteomes" id="UP001318860">
    <property type="component" value="Unassembled WGS sequence"/>
</dbReference>
<evidence type="ECO:0000313" key="3">
    <source>
        <dbReference type="EMBL" id="KAK6136989.1"/>
    </source>
</evidence>
<evidence type="ECO:0000313" key="4">
    <source>
        <dbReference type="Proteomes" id="UP001318860"/>
    </source>
</evidence>
<evidence type="ECO:0000259" key="2">
    <source>
        <dbReference type="Pfam" id="PF07734"/>
    </source>
</evidence>
<evidence type="ECO:0008006" key="5">
    <source>
        <dbReference type="Google" id="ProtNLM"/>
    </source>
</evidence>
<dbReference type="InterPro" id="IPR050796">
    <property type="entry name" value="SCF_F-box_component"/>
</dbReference>
<keyword evidence="4" id="KW-1185">Reference proteome</keyword>
<dbReference type="PANTHER" id="PTHR31672">
    <property type="entry name" value="BNACNNG10540D PROTEIN"/>
    <property type="match status" value="1"/>
</dbReference>
<feature type="domain" description="F-box associated beta-propeller type 1" evidence="2">
    <location>
        <begin position="104"/>
        <end position="221"/>
    </location>
</feature>
<feature type="domain" description="F-box" evidence="1">
    <location>
        <begin position="19"/>
        <end position="53"/>
    </location>
</feature>
<dbReference type="InterPro" id="IPR036047">
    <property type="entry name" value="F-box-like_dom_sf"/>
</dbReference>
<organism evidence="3 4">
    <name type="scientific">Rehmannia glutinosa</name>
    <name type="common">Chinese foxglove</name>
    <dbReference type="NCBI Taxonomy" id="99300"/>
    <lineage>
        <taxon>Eukaryota</taxon>
        <taxon>Viridiplantae</taxon>
        <taxon>Streptophyta</taxon>
        <taxon>Embryophyta</taxon>
        <taxon>Tracheophyta</taxon>
        <taxon>Spermatophyta</taxon>
        <taxon>Magnoliopsida</taxon>
        <taxon>eudicotyledons</taxon>
        <taxon>Gunneridae</taxon>
        <taxon>Pentapetalae</taxon>
        <taxon>asterids</taxon>
        <taxon>lamiids</taxon>
        <taxon>Lamiales</taxon>
        <taxon>Orobanchaceae</taxon>
        <taxon>Rehmannieae</taxon>
        <taxon>Rehmannia</taxon>
    </lineage>
</organism>
<dbReference type="Gene3D" id="1.20.1280.50">
    <property type="match status" value="1"/>
</dbReference>
<evidence type="ECO:0000259" key="1">
    <source>
        <dbReference type="Pfam" id="PF00646"/>
    </source>
</evidence>
<dbReference type="InterPro" id="IPR001810">
    <property type="entry name" value="F-box_dom"/>
</dbReference>
<dbReference type="Pfam" id="PF00646">
    <property type="entry name" value="F-box"/>
    <property type="match status" value="1"/>
</dbReference>
<dbReference type="SUPFAM" id="SSF81383">
    <property type="entry name" value="F-box domain"/>
    <property type="match status" value="1"/>
</dbReference>
<gene>
    <name evidence="3" type="ORF">DH2020_029264</name>
</gene>
<proteinExistence type="predicted"/>
<dbReference type="Pfam" id="PF07734">
    <property type="entry name" value="FBA_1"/>
    <property type="match status" value="1"/>
</dbReference>
<protein>
    <recommendedName>
        <fullName evidence="5">F-box protein</fullName>
    </recommendedName>
</protein>
<dbReference type="EMBL" id="JABTTQ020000980">
    <property type="protein sequence ID" value="KAK6136989.1"/>
    <property type="molecule type" value="Genomic_DNA"/>
</dbReference>
<reference evidence="3 4" key="1">
    <citation type="journal article" date="2021" name="Comput. Struct. Biotechnol. J.">
        <title>De novo genome assembly of the potent medicinal plant Rehmannia glutinosa using nanopore technology.</title>
        <authorList>
            <person name="Ma L."/>
            <person name="Dong C."/>
            <person name="Song C."/>
            <person name="Wang X."/>
            <person name="Zheng X."/>
            <person name="Niu Y."/>
            <person name="Chen S."/>
            <person name="Feng W."/>
        </authorList>
    </citation>
    <scope>NUCLEOTIDE SEQUENCE [LARGE SCALE GENOMIC DNA]</scope>
    <source>
        <strain evidence="3">DH-2019</strain>
    </source>
</reference>